<keyword evidence="4 8" id="KW-0378">Hydrolase</keyword>
<evidence type="ECO:0000256" key="8">
    <source>
        <dbReference type="RuleBase" id="RU366073"/>
    </source>
</evidence>
<dbReference type="EMBL" id="QJUL01000027">
    <property type="protein sequence ID" value="TBU88995.1"/>
    <property type="molecule type" value="Genomic_DNA"/>
</dbReference>
<dbReference type="EMBL" id="QJUM01000005">
    <property type="protein sequence ID" value="TBV08309.1"/>
    <property type="molecule type" value="Genomic_DNA"/>
</dbReference>
<dbReference type="PRINTS" id="PR00730">
    <property type="entry name" value="THERMOLYSIN"/>
</dbReference>
<keyword evidence="8" id="KW-0964">Secreted</keyword>
<dbReference type="Proteomes" id="UP000293172">
    <property type="component" value="Unassembled WGS sequence"/>
</dbReference>
<dbReference type="GO" id="GO:0006508">
    <property type="term" value="P:proteolysis"/>
    <property type="evidence" value="ECO:0007669"/>
    <property type="project" value="UniProtKB-KW"/>
</dbReference>
<name>A0A4Q9QY96_9GAMM</name>
<evidence type="ECO:0000313" key="13">
    <source>
        <dbReference type="EMBL" id="TBV08309.1"/>
    </source>
</evidence>
<gene>
    <name evidence="13" type="ORF">DNK34_06145</name>
    <name evidence="12" type="ORF">DNK44_17380</name>
</gene>
<dbReference type="Pfam" id="PF01447">
    <property type="entry name" value="Peptidase_M4"/>
    <property type="match status" value="1"/>
</dbReference>
<dbReference type="GO" id="GO:0004222">
    <property type="term" value="F:metalloendopeptidase activity"/>
    <property type="evidence" value="ECO:0007669"/>
    <property type="project" value="UniProtKB-UniRule"/>
</dbReference>
<dbReference type="CDD" id="cd09597">
    <property type="entry name" value="M4_TLP"/>
    <property type="match status" value="1"/>
</dbReference>
<dbReference type="AlphaFoldDB" id="A0A4Q9QY96"/>
<evidence type="ECO:0000256" key="2">
    <source>
        <dbReference type="ARBA" id="ARBA00022670"/>
    </source>
</evidence>
<dbReference type="GO" id="GO:0046872">
    <property type="term" value="F:metal ion binding"/>
    <property type="evidence" value="ECO:0007669"/>
    <property type="project" value="UniProtKB-UniRule"/>
</dbReference>
<evidence type="ECO:0000259" key="11">
    <source>
        <dbReference type="Pfam" id="PF16485"/>
    </source>
</evidence>
<feature type="active site" evidence="7">
    <location>
        <position position="165"/>
    </location>
</feature>
<evidence type="ECO:0000313" key="15">
    <source>
        <dbReference type="Proteomes" id="UP000293172"/>
    </source>
</evidence>
<protein>
    <recommendedName>
        <fullName evidence="8">Neutral metalloproteinase</fullName>
        <ecNumber evidence="8">3.4.24.-</ecNumber>
    </recommendedName>
</protein>
<keyword evidence="6 8" id="KW-0482">Metalloprotease</keyword>
<dbReference type="PANTHER" id="PTHR43579:SF1">
    <property type="entry name" value="NEUTRAL METALLOPROTEINASE"/>
    <property type="match status" value="1"/>
</dbReference>
<keyword evidence="14" id="KW-1185">Reference proteome</keyword>
<reference evidence="14 15" key="1">
    <citation type="submission" date="2018-06" db="EMBL/GenBank/DDBJ databases">
        <title>Three novel Pseudomonas species isolated from symptomatic oak.</title>
        <authorList>
            <person name="Bueno-Gonzalez V."/>
            <person name="Brady C."/>
        </authorList>
    </citation>
    <scope>NUCLEOTIDE SEQUENCE [LARGE SCALE GENOMIC DNA]</scope>
    <source>
        <strain evidence="13 14">P26B</strain>
        <strain evidence="12 15">P6B</strain>
    </source>
</reference>
<dbReference type="PANTHER" id="PTHR43579">
    <property type="match status" value="1"/>
</dbReference>
<evidence type="ECO:0000256" key="3">
    <source>
        <dbReference type="ARBA" id="ARBA00022723"/>
    </source>
</evidence>
<dbReference type="InterPro" id="IPR027268">
    <property type="entry name" value="Peptidase_M4/M1_CTD_sf"/>
</dbReference>
<comment type="cofactor">
    <cofactor evidence="8">
        <name>Zn(2+)</name>
        <dbReference type="ChEBI" id="CHEBI:29105"/>
    </cofactor>
</comment>
<dbReference type="InterPro" id="IPR023612">
    <property type="entry name" value="Peptidase_M4"/>
</dbReference>
<dbReference type="Pfam" id="PF16485">
    <property type="entry name" value="PLN_propep"/>
    <property type="match status" value="1"/>
</dbReference>
<dbReference type="EC" id="3.4.24.-" evidence="8"/>
<dbReference type="Gene3D" id="3.10.170.10">
    <property type="match status" value="1"/>
</dbReference>
<comment type="subcellular location">
    <subcellularLocation>
        <location evidence="8">Secreted</location>
    </subcellularLocation>
</comment>
<evidence type="ECO:0000256" key="7">
    <source>
        <dbReference type="PIRSR" id="PIRSR623612-1"/>
    </source>
</evidence>
<evidence type="ECO:0000259" key="10">
    <source>
        <dbReference type="Pfam" id="PF02868"/>
    </source>
</evidence>
<evidence type="ECO:0000259" key="9">
    <source>
        <dbReference type="Pfam" id="PF01447"/>
    </source>
</evidence>
<comment type="function">
    <text evidence="8">Extracellular zinc metalloprotease.</text>
</comment>
<keyword evidence="3" id="KW-0479">Metal-binding</keyword>
<dbReference type="Gene3D" id="1.10.390.10">
    <property type="entry name" value="Neutral Protease Domain 2"/>
    <property type="match status" value="1"/>
</dbReference>
<feature type="domain" description="Protealysin N-terminal propeptide" evidence="11">
    <location>
        <begin position="4"/>
        <end position="44"/>
    </location>
</feature>
<keyword evidence="5 8" id="KW-0862">Zinc</keyword>
<feature type="domain" description="Peptidase M4" evidence="9">
    <location>
        <begin position="88"/>
        <end position="172"/>
    </location>
</feature>
<feature type="domain" description="Peptidase M4 C-terminal" evidence="10">
    <location>
        <begin position="175"/>
        <end position="344"/>
    </location>
</feature>
<dbReference type="OrthoDB" id="5378341at2"/>
<proteinExistence type="inferred from homology"/>
<sequence length="348" mass="37605">MMNRSVIPPYILDRIIGHGSERQRACARGTLDHVSALRHNPGAPSLAKAQVATRLSAEGQPDRSIHDAQRQMQLPGVLSRREGQAATGDVAVDEAYEALGATYAFFWEVLGRHSMDGKGFPLIGTVHYGQAYENAFWNGEQMVFGDGDGEIFNRFTIALDVVAHELTHGVIESEAGLAYVNQSGALNESVSDVFGILTKQHALQQTAEQSDWIIGAGLLTDAVNGRGLRSMSAPGSAYDDPLLGKDPQPGHMRDFVETRDDNGGVHINSGIPNRAFHLASIALGGHAWEKAGRVWYDTLCDDRLGNDAKFLDFARLCVDNAERRFGEGSPESRAVAKAWADVGIGDAP</sequence>
<evidence type="ECO:0000256" key="1">
    <source>
        <dbReference type="ARBA" id="ARBA00009388"/>
    </source>
</evidence>
<evidence type="ECO:0000313" key="14">
    <source>
        <dbReference type="Proteomes" id="UP000291334"/>
    </source>
</evidence>
<feature type="active site" description="Proton donor" evidence="7">
    <location>
        <position position="266"/>
    </location>
</feature>
<evidence type="ECO:0000256" key="6">
    <source>
        <dbReference type="ARBA" id="ARBA00023049"/>
    </source>
</evidence>
<dbReference type="InterPro" id="IPR052759">
    <property type="entry name" value="Metalloprotease_M4"/>
</dbReference>
<evidence type="ECO:0000256" key="5">
    <source>
        <dbReference type="ARBA" id="ARBA00022833"/>
    </source>
</evidence>
<dbReference type="InterPro" id="IPR013856">
    <property type="entry name" value="Peptidase_M4_domain"/>
</dbReference>
<keyword evidence="2 8" id="KW-0645">Protease</keyword>
<evidence type="ECO:0000313" key="12">
    <source>
        <dbReference type="EMBL" id="TBU88995.1"/>
    </source>
</evidence>
<dbReference type="SUPFAM" id="SSF55486">
    <property type="entry name" value="Metalloproteases ('zincins'), catalytic domain"/>
    <property type="match status" value="1"/>
</dbReference>
<dbReference type="InterPro" id="IPR032475">
    <property type="entry name" value="Protealysin_N_PP"/>
</dbReference>
<accession>A0A4Q9QY96</accession>
<organism evidence="12 15">
    <name type="scientific">Phytopseudomonas dryadis</name>
    <dbReference type="NCBI Taxonomy" id="2487520"/>
    <lineage>
        <taxon>Bacteria</taxon>
        <taxon>Pseudomonadati</taxon>
        <taxon>Pseudomonadota</taxon>
        <taxon>Gammaproteobacteria</taxon>
        <taxon>Pseudomonadales</taxon>
        <taxon>Pseudomonadaceae</taxon>
        <taxon>Phytopseudomonas</taxon>
    </lineage>
</organism>
<evidence type="ECO:0000256" key="4">
    <source>
        <dbReference type="ARBA" id="ARBA00022801"/>
    </source>
</evidence>
<dbReference type="GO" id="GO:0005576">
    <property type="term" value="C:extracellular region"/>
    <property type="evidence" value="ECO:0007669"/>
    <property type="project" value="UniProtKB-SubCell"/>
</dbReference>
<dbReference type="Proteomes" id="UP000291334">
    <property type="component" value="Unassembled WGS sequence"/>
</dbReference>
<comment type="similarity">
    <text evidence="1 8">Belongs to the peptidase M4 family.</text>
</comment>
<dbReference type="Pfam" id="PF02868">
    <property type="entry name" value="Peptidase_M4_C"/>
    <property type="match status" value="1"/>
</dbReference>
<dbReference type="InterPro" id="IPR001570">
    <property type="entry name" value="Peptidase_M4_C_domain"/>
</dbReference>
<comment type="caution">
    <text evidence="12">The sequence shown here is derived from an EMBL/GenBank/DDBJ whole genome shotgun (WGS) entry which is preliminary data.</text>
</comment>